<sequence>MASRKRLIVGIDFGTTKTCVGYPKPGARGRIELVRQWPMKDANDSVVPSRIGYDRGVPAGYGDGNLPGAEVCSWTKLLLDRSVNSLEFADEAMREMLGSGTLHLPAALSPCYVISDFLRYVHHYASDHMPEIDREDTQVEYYFTVPATWSQETRGLLRSAAIGAQFERAQQRERVYVIDEPEAATLSVLAQCQNALEDITTCSILSVKPPLAFRQITASTGGMCGSTAVDFRFYQLLVRELGDAFLEPPSGTTRPGSVFMNRFERVKKAFHENESRTSYIPLDVELHEGAVYSDIYDAQRSRVVLSPGRMRELFDPVVDRIRALILTQIRQAHGCGRPINVRSLLSSRMPWHLLTTLPRIRKSSSSAGSVRPPISDPGWETGCVRMKAASSFHRASRECKPLLRRS</sequence>
<dbReference type="CDD" id="cd10170">
    <property type="entry name" value="ASKHA_NBD_HSP70"/>
    <property type="match status" value="1"/>
</dbReference>
<protein>
    <submittedName>
        <fullName evidence="1">Uncharacterized protein</fullName>
    </submittedName>
</protein>
<dbReference type="eggNOG" id="KOG0101">
    <property type="taxonomic scope" value="Eukaryota"/>
</dbReference>
<dbReference type="InterPro" id="IPR043129">
    <property type="entry name" value="ATPase_NBD"/>
</dbReference>
<dbReference type="VEuPathDB" id="FungiDB:ATEG_09418"/>
<name>Q0CA66_ASPTN</name>
<dbReference type="SUPFAM" id="SSF53067">
    <property type="entry name" value="Actin-like ATPase domain"/>
    <property type="match status" value="2"/>
</dbReference>
<dbReference type="PANTHER" id="PTHR14187">
    <property type="entry name" value="ALPHA KINASE/ELONGATION FACTOR 2 KINASE"/>
    <property type="match status" value="1"/>
</dbReference>
<dbReference type="Proteomes" id="UP000007963">
    <property type="component" value="Unassembled WGS sequence"/>
</dbReference>
<dbReference type="HOGENOM" id="CLU_009958_6_0_1"/>
<dbReference type="RefSeq" id="XP_001218040.1">
    <property type="nucleotide sequence ID" value="XM_001218039.1"/>
</dbReference>
<dbReference type="AlphaFoldDB" id="Q0CA66"/>
<dbReference type="EMBL" id="CH476607">
    <property type="protein sequence ID" value="EAU30555.1"/>
    <property type="molecule type" value="Genomic_DNA"/>
</dbReference>
<organism evidence="1 2">
    <name type="scientific">Aspergillus terreus (strain NIH 2624 / FGSC A1156)</name>
    <dbReference type="NCBI Taxonomy" id="341663"/>
    <lineage>
        <taxon>Eukaryota</taxon>
        <taxon>Fungi</taxon>
        <taxon>Dikarya</taxon>
        <taxon>Ascomycota</taxon>
        <taxon>Pezizomycotina</taxon>
        <taxon>Eurotiomycetes</taxon>
        <taxon>Eurotiomycetidae</taxon>
        <taxon>Eurotiales</taxon>
        <taxon>Aspergillaceae</taxon>
        <taxon>Aspergillus</taxon>
        <taxon>Aspergillus subgen. Circumdati</taxon>
    </lineage>
</organism>
<evidence type="ECO:0000313" key="1">
    <source>
        <dbReference type="EMBL" id="EAU30555.1"/>
    </source>
</evidence>
<evidence type="ECO:0000313" key="2">
    <source>
        <dbReference type="Proteomes" id="UP000007963"/>
    </source>
</evidence>
<proteinExistence type="predicted"/>
<reference evidence="2" key="1">
    <citation type="submission" date="2005-09" db="EMBL/GenBank/DDBJ databases">
        <title>Annotation of the Aspergillus terreus NIH2624 genome.</title>
        <authorList>
            <person name="Birren B.W."/>
            <person name="Lander E.S."/>
            <person name="Galagan J.E."/>
            <person name="Nusbaum C."/>
            <person name="Devon K."/>
            <person name="Henn M."/>
            <person name="Ma L.-J."/>
            <person name="Jaffe D.B."/>
            <person name="Butler J."/>
            <person name="Alvarez P."/>
            <person name="Gnerre S."/>
            <person name="Grabherr M."/>
            <person name="Kleber M."/>
            <person name="Mauceli E.W."/>
            <person name="Brockman W."/>
            <person name="Rounsley S."/>
            <person name="Young S.K."/>
            <person name="LaButti K."/>
            <person name="Pushparaj V."/>
            <person name="DeCaprio D."/>
            <person name="Crawford M."/>
            <person name="Koehrsen M."/>
            <person name="Engels R."/>
            <person name="Montgomery P."/>
            <person name="Pearson M."/>
            <person name="Howarth C."/>
            <person name="Larson L."/>
            <person name="Luoma S."/>
            <person name="White J."/>
            <person name="Alvarado L."/>
            <person name="Kodira C.D."/>
            <person name="Zeng Q."/>
            <person name="Oleary S."/>
            <person name="Yandava C."/>
            <person name="Denning D.W."/>
            <person name="Nierman W.C."/>
            <person name="Milne T."/>
            <person name="Madden K."/>
        </authorList>
    </citation>
    <scope>NUCLEOTIDE SEQUENCE [LARGE SCALE GENOMIC DNA]</scope>
    <source>
        <strain evidence="2">NIH 2624 / FGSC A1156</strain>
    </source>
</reference>
<accession>Q0CA66</accession>
<dbReference type="PANTHER" id="PTHR14187:SF81">
    <property type="entry name" value="HSP70 FAMILY PROTEIN (AFU_ORTHOLOGUE AFUA_4G14040)"/>
    <property type="match status" value="1"/>
</dbReference>
<dbReference type="OrthoDB" id="4499759at2759"/>
<dbReference type="Gene3D" id="3.30.420.40">
    <property type="match status" value="1"/>
</dbReference>
<dbReference type="GeneID" id="4353641"/>
<dbReference type="STRING" id="341663.Q0CA66"/>
<gene>
    <name evidence="1" type="ORF">ATEG_09418</name>
</gene>